<evidence type="ECO:0000313" key="2">
    <source>
        <dbReference type="EMBL" id="OHS93600.1"/>
    </source>
</evidence>
<evidence type="ECO:0000313" key="3">
    <source>
        <dbReference type="Proteomes" id="UP000179807"/>
    </source>
</evidence>
<dbReference type="GeneID" id="94847721"/>
<dbReference type="RefSeq" id="XP_068346737.1">
    <property type="nucleotide sequence ID" value="XM_068513017.1"/>
</dbReference>
<organism evidence="2 3">
    <name type="scientific">Tritrichomonas foetus</name>
    <dbReference type="NCBI Taxonomy" id="1144522"/>
    <lineage>
        <taxon>Eukaryota</taxon>
        <taxon>Metamonada</taxon>
        <taxon>Parabasalia</taxon>
        <taxon>Tritrichomonadida</taxon>
        <taxon>Tritrichomonadidae</taxon>
        <taxon>Tritrichomonas</taxon>
    </lineage>
</organism>
<sequence>MIFYLSLIKVTLCDECLTGIIYVATEDGERTYDSAGINSVDYSKYPIKKTFLKIYGGFIANENGMHQICGNINIHNILIYNDKAKIKFTFNNSIVLTHEGEGEVCTSQYLKKGWSYPVRLETSSDIHCATIEILYAIESKGHKNKLLKNEIVTCEKYYREYVEPTKTFIPTYHFTPSNTFPKVTSLTFSHSNEFTSSKSFSQSKTFTQSDIFTGSQFFSESQSFTNTNNFSNSMFFTGSKEFSISNLFSDSSIFSRTKFFTSDVSIYHTDQSNKIKWNNWYYAICLVTGGILIGIIGTIIVCIMKKHKREVNEMSFQDLEVGLVNTTDFMYD</sequence>
<dbReference type="Proteomes" id="UP000179807">
    <property type="component" value="Unassembled WGS sequence"/>
</dbReference>
<keyword evidence="3" id="KW-1185">Reference proteome</keyword>
<dbReference type="VEuPathDB" id="TrichDB:TRFO_40122"/>
<name>A0A1J4J2C0_9EUKA</name>
<feature type="transmembrane region" description="Helical" evidence="1">
    <location>
        <begin position="280"/>
        <end position="304"/>
    </location>
</feature>
<keyword evidence="1" id="KW-0812">Transmembrane</keyword>
<keyword evidence="1" id="KW-1133">Transmembrane helix</keyword>
<evidence type="ECO:0000256" key="1">
    <source>
        <dbReference type="SAM" id="Phobius"/>
    </source>
</evidence>
<reference evidence="2" key="1">
    <citation type="submission" date="2016-10" db="EMBL/GenBank/DDBJ databases">
        <authorList>
            <person name="Benchimol M."/>
            <person name="Almeida L.G."/>
            <person name="Vasconcelos A.T."/>
            <person name="Perreira-Neves A."/>
            <person name="Rosa I.A."/>
            <person name="Tasca T."/>
            <person name="Bogo M.R."/>
            <person name="de Souza W."/>
        </authorList>
    </citation>
    <scope>NUCLEOTIDE SEQUENCE [LARGE SCALE GENOMIC DNA]</scope>
    <source>
        <strain evidence="2">K</strain>
    </source>
</reference>
<proteinExistence type="predicted"/>
<dbReference type="EMBL" id="MLAK01001386">
    <property type="protein sequence ID" value="OHS93600.1"/>
    <property type="molecule type" value="Genomic_DNA"/>
</dbReference>
<gene>
    <name evidence="2" type="ORF">TRFO_40122</name>
</gene>
<protein>
    <submittedName>
        <fullName evidence="2">Uncharacterized protein</fullName>
    </submittedName>
</protein>
<comment type="caution">
    <text evidence="2">The sequence shown here is derived from an EMBL/GenBank/DDBJ whole genome shotgun (WGS) entry which is preliminary data.</text>
</comment>
<dbReference type="AlphaFoldDB" id="A0A1J4J2C0"/>
<accession>A0A1J4J2C0</accession>
<keyword evidence="1" id="KW-0472">Membrane</keyword>